<name>A0A371CFJ9_YARLL</name>
<dbReference type="AlphaFoldDB" id="A0A371CFJ9"/>
<keyword evidence="1" id="KW-1133">Transmembrane helix</keyword>
<evidence type="ECO:0000256" key="1">
    <source>
        <dbReference type="SAM" id="Phobius"/>
    </source>
</evidence>
<feature type="transmembrane region" description="Helical" evidence="1">
    <location>
        <begin position="25"/>
        <end position="45"/>
    </location>
</feature>
<sequence>MPCKFVSPGPTFTIRRFTGACTRTWFILSAYANGLLCIMFCCVRLHDFSKSQKYVETPPPPSSHMMCLLCLRSPALCILTSVSILVDFYIW</sequence>
<gene>
    <name evidence="2" type="ORF">B0I71DRAFT_126371</name>
</gene>
<protein>
    <submittedName>
        <fullName evidence="2">Uncharacterized protein</fullName>
    </submittedName>
</protein>
<reference evidence="2 3" key="1">
    <citation type="submission" date="2018-07" db="EMBL/GenBank/DDBJ databases">
        <title>Draft Genome Assemblies for Five Robust Yarrowia lipolytica Strains Exhibiting High Lipid Production and Pentose Sugar Utilization and Sugar Alcohol Secretion from Undetoxified Lignocellulosic Biomass Hydrolysates.</title>
        <authorList>
            <consortium name="DOE Joint Genome Institute"/>
            <person name="Walker C."/>
            <person name="Ryu S."/>
            <person name="Na H."/>
            <person name="Zane M."/>
            <person name="LaButti K."/>
            <person name="Lipzen A."/>
            <person name="Haridas S."/>
            <person name="Barry K."/>
            <person name="Grigoriev I.V."/>
            <person name="Quarterman J."/>
            <person name="Slininger P."/>
            <person name="Dien B."/>
            <person name="Trinh C.T."/>
        </authorList>
    </citation>
    <scope>NUCLEOTIDE SEQUENCE [LARGE SCALE GENOMIC DNA]</scope>
    <source>
        <strain evidence="2 3">YB392</strain>
    </source>
</reference>
<keyword evidence="1" id="KW-0812">Transmembrane</keyword>
<evidence type="ECO:0000313" key="3">
    <source>
        <dbReference type="Proteomes" id="UP000256601"/>
    </source>
</evidence>
<proteinExistence type="predicted"/>
<organism evidence="2 3">
    <name type="scientific">Yarrowia lipolytica</name>
    <name type="common">Candida lipolytica</name>
    <dbReference type="NCBI Taxonomy" id="4952"/>
    <lineage>
        <taxon>Eukaryota</taxon>
        <taxon>Fungi</taxon>
        <taxon>Dikarya</taxon>
        <taxon>Ascomycota</taxon>
        <taxon>Saccharomycotina</taxon>
        <taxon>Dipodascomycetes</taxon>
        <taxon>Dipodascales</taxon>
        <taxon>Dipodascales incertae sedis</taxon>
        <taxon>Yarrowia</taxon>
    </lineage>
</organism>
<dbReference type="Proteomes" id="UP000256601">
    <property type="component" value="Unassembled WGS sequence"/>
</dbReference>
<accession>A0A371CFJ9</accession>
<dbReference type="EMBL" id="KZ858947">
    <property type="protein sequence ID" value="RDW29053.1"/>
    <property type="molecule type" value="Genomic_DNA"/>
</dbReference>
<keyword evidence="1" id="KW-0472">Membrane</keyword>
<evidence type="ECO:0000313" key="2">
    <source>
        <dbReference type="EMBL" id="RDW29053.1"/>
    </source>
</evidence>
<feature type="transmembrane region" description="Helical" evidence="1">
    <location>
        <begin position="66"/>
        <end position="90"/>
    </location>
</feature>